<dbReference type="PANTHER" id="PTHR39428:SF3">
    <property type="entry name" value="DEAZAFLAVIN-DEPENDENT NITROREDUCTASE"/>
    <property type="match status" value="1"/>
</dbReference>
<name>A0A934IAU8_9MICO</name>
<dbReference type="InterPro" id="IPR007374">
    <property type="entry name" value="ASCH_domain"/>
</dbReference>
<comment type="catalytic activity">
    <reaction evidence="2">
        <text>oxidized coenzyme F420-(gamma-L-Glu)(n) + a quinol + H(+) = reduced coenzyme F420-(gamma-L-Glu)(n) + a quinone</text>
        <dbReference type="Rhea" id="RHEA:39663"/>
        <dbReference type="Rhea" id="RHEA-COMP:12939"/>
        <dbReference type="Rhea" id="RHEA-COMP:14378"/>
        <dbReference type="ChEBI" id="CHEBI:15378"/>
        <dbReference type="ChEBI" id="CHEBI:24646"/>
        <dbReference type="ChEBI" id="CHEBI:132124"/>
        <dbReference type="ChEBI" id="CHEBI:133980"/>
        <dbReference type="ChEBI" id="CHEBI:139511"/>
    </reaction>
</comment>
<protein>
    <submittedName>
        <fullName evidence="4">Nitroreductase family deazaflavin-dependent oxidoreductase</fullName>
    </submittedName>
</protein>
<keyword evidence="5" id="KW-1185">Reference proteome</keyword>
<evidence type="ECO:0000256" key="1">
    <source>
        <dbReference type="ARBA" id="ARBA00008710"/>
    </source>
</evidence>
<evidence type="ECO:0000256" key="2">
    <source>
        <dbReference type="ARBA" id="ARBA00049106"/>
    </source>
</evidence>
<dbReference type="InterPro" id="IPR012349">
    <property type="entry name" value="Split_barrel_FMN-bd"/>
</dbReference>
<dbReference type="Pfam" id="PF04075">
    <property type="entry name" value="F420H2_quin_red"/>
    <property type="match status" value="1"/>
</dbReference>
<comment type="caution">
    <text evidence="4">The sequence shown here is derived from an EMBL/GenBank/DDBJ whole genome shotgun (WGS) entry which is preliminary data.</text>
</comment>
<dbReference type="PANTHER" id="PTHR39428">
    <property type="entry name" value="F420H(2)-DEPENDENT QUINONE REDUCTASE RV1261C"/>
    <property type="match status" value="1"/>
</dbReference>
<dbReference type="SUPFAM" id="SSF88697">
    <property type="entry name" value="PUA domain-like"/>
    <property type="match status" value="1"/>
</dbReference>
<dbReference type="Pfam" id="PF04266">
    <property type="entry name" value="ASCH"/>
    <property type="match status" value="1"/>
</dbReference>
<dbReference type="InterPro" id="IPR015947">
    <property type="entry name" value="PUA-like_sf"/>
</dbReference>
<evidence type="ECO:0000259" key="3">
    <source>
        <dbReference type="SMART" id="SM01022"/>
    </source>
</evidence>
<dbReference type="Gene3D" id="2.30.110.10">
    <property type="entry name" value="Electron Transport, Fmn-binding Protein, Chain A"/>
    <property type="match status" value="1"/>
</dbReference>
<dbReference type="CDD" id="cd06553">
    <property type="entry name" value="ASCH_Ef3133_like"/>
    <property type="match status" value="1"/>
</dbReference>
<dbReference type="GO" id="GO:0016491">
    <property type="term" value="F:oxidoreductase activity"/>
    <property type="evidence" value="ECO:0007669"/>
    <property type="project" value="InterPro"/>
</dbReference>
<evidence type="ECO:0000313" key="4">
    <source>
        <dbReference type="EMBL" id="MBI9114501.1"/>
    </source>
</evidence>
<dbReference type="InterPro" id="IPR009326">
    <property type="entry name" value="DUF984"/>
</dbReference>
<dbReference type="NCBIfam" id="TIGR00026">
    <property type="entry name" value="hi_GC_TIGR00026"/>
    <property type="match status" value="1"/>
</dbReference>
<dbReference type="SMART" id="SM01022">
    <property type="entry name" value="ASCH"/>
    <property type="match status" value="1"/>
</dbReference>
<feature type="domain" description="ASCH" evidence="3">
    <location>
        <begin position="209"/>
        <end position="331"/>
    </location>
</feature>
<organism evidence="4 5">
    <name type="scientific">Sanguibacter suaedae</name>
    <dbReference type="NCBI Taxonomy" id="2795737"/>
    <lineage>
        <taxon>Bacteria</taxon>
        <taxon>Bacillati</taxon>
        <taxon>Actinomycetota</taxon>
        <taxon>Actinomycetes</taxon>
        <taxon>Micrococcales</taxon>
        <taxon>Sanguibacteraceae</taxon>
        <taxon>Sanguibacter</taxon>
    </lineage>
</organism>
<evidence type="ECO:0000313" key="5">
    <source>
        <dbReference type="Proteomes" id="UP000602087"/>
    </source>
</evidence>
<dbReference type="GO" id="GO:0070967">
    <property type="term" value="F:coenzyme F420 binding"/>
    <property type="evidence" value="ECO:0007669"/>
    <property type="project" value="TreeGrafter"/>
</dbReference>
<dbReference type="InterPro" id="IPR004378">
    <property type="entry name" value="F420H2_quin_Rdtase"/>
</dbReference>
<dbReference type="Gene3D" id="3.10.400.10">
    <property type="entry name" value="Sulfate adenylyltransferase"/>
    <property type="match status" value="1"/>
</dbReference>
<dbReference type="RefSeq" id="WP_198733039.1">
    <property type="nucleotide sequence ID" value="NZ_JAEINH010000003.1"/>
</dbReference>
<proteinExistence type="inferred from homology"/>
<sequence>MPLHGTYEPSTDARVREQVELYERTEGAEGATMRGMPVVVLTCVGARSGNVRKVPLMRVEHDGEYAVVASLGGAPAHPTWYHNLVAHPHVELRDGAHVGDYLARELEGDERDLWWSRSVDAFPDYADYAVATDRVIPVFVLEPFGPGAAPDGVDAAGTVGGDGNDVQVSEDDGDEIESFWQAARGRAGLGKIEVVGGVTVAAGVAPPAWAFGDDPRMADALLGLVLSGTKTATSSARWEYDDEVPLPAVGDLSIVLDGSGHPRALVRVTEVAVVPFDEVTEEFAAAEGEGDRTLESWRKDHEGFFRRALDTVGEPFTTDMPVVTERLELLYPRSAG</sequence>
<dbReference type="EMBL" id="JAEINH010000003">
    <property type="protein sequence ID" value="MBI9114501.1"/>
    <property type="molecule type" value="Genomic_DNA"/>
</dbReference>
<gene>
    <name evidence="4" type="ORF">JAV76_05685</name>
</gene>
<dbReference type="AlphaFoldDB" id="A0A934IAU8"/>
<accession>A0A934IAU8</accession>
<comment type="similarity">
    <text evidence="1">Belongs to the F420H(2)-dependent quinone reductase family.</text>
</comment>
<reference evidence="4" key="1">
    <citation type="submission" date="2020-12" db="EMBL/GenBank/DDBJ databases">
        <title>Sanguibacter suaedae sp. nov., isolated from Suaeda aralocaspica.</title>
        <authorList>
            <person name="Ma Q."/>
        </authorList>
    </citation>
    <scope>NUCLEOTIDE SEQUENCE</scope>
    <source>
        <strain evidence="4">YZGR15</strain>
    </source>
</reference>
<dbReference type="Proteomes" id="UP000602087">
    <property type="component" value="Unassembled WGS sequence"/>
</dbReference>
<dbReference type="GO" id="GO:0005886">
    <property type="term" value="C:plasma membrane"/>
    <property type="evidence" value="ECO:0007669"/>
    <property type="project" value="TreeGrafter"/>
</dbReference>